<dbReference type="STRING" id="857967.G0R3X4"/>
<dbReference type="AlphaFoldDB" id="G0R3X4"/>
<dbReference type="Proteomes" id="UP000008983">
    <property type="component" value="Unassembled WGS sequence"/>
</dbReference>
<dbReference type="GO" id="GO:0005576">
    <property type="term" value="C:extracellular region"/>
    <property type="evidence" value="ECO:0007669"/>
    <property type="project" value="UniProtKB-SubCell"/>
</dbReference>
<keyword evidence="7" id="KW-1185">Reference proteome</keyword>
<proteinExistence type="inferred from homology"/>
<keyword evidence="3" id="KW-0964">Secreted</keyword>
<keyword evidence="4" id="KW-0732">Signal</keyword>
<dbReference type="OrthoDB" id="958254at2759"/>
<dbReference type="RefSeq" id="XP_004027178.1">
    <property type="nucleotide sequence ID" value="XM_004027129.1"/>
</dbReference>
<dbReference type="GeneID" id="14903907"/>
<evidence type="ECO:0000256" key="5">
    <source>
        <dbReference type="ARBA" id="ARBA00023180"/>
    </source>
</evidence>
<dbReference type="InterPro" id="IPR004911">
    <property type="entry name" value="Interferon-induced_GILT"/>
</dbReference>
<dbReference type="InParanoid" id="G0R3X4"/>
<reference evidence="6 7" key="1">
    <citation type="submission" date="2011-07" db="EMBL/GenBank/DDBJ databases">
        <authorList>
            <person name="Coyne R."/>
            <person name="Brami D."/>
            <person name="Johnson J."/>
            <person name="Hostetler J."/>
            <person name="Hannick L."/>
            <person name="Clark T."/>
            <person name="Cassidy-Hanley D."/>
            <person name="Inman J."/>
        </authorList>
    </citation>
    <scope>NUCLEOTIDE SEQUENCE [LARGE SCALE GENOMIC DNA]</scope>
    <source>
        <strain evidence="6 7">G5</strain>
    </source>
</reference>
<accession>G0R3X4</accession>
<dbReference type="Pfam" id="PF03227">
    <property type="entry name" value="GILT"/>
    <property type="match status" value="1"/>
</dbReference>
<dbReference type="PANTHER" id="PTHR13234">
    <property type="entry name" value="GAMMA-INTERFERON INDUCIBLE LYSOSOMAL THIOL REDUCTASE GILT"/>
    <property type="match status" value="1"/>
</dbReference>
<dbReference type="EMBL" id="GL984315">
    <property type="protein sequence ID" value="EGR27833.1"/>
    <property type="molecule type" value="Genomic_DNA"/>
</dbReference>
<protein>
    <submittedName>
        <fullName evidence="6">Uncharacterized protein</fullName>
    </submittedName>
</protein>
<evidence type="ECO:0000256" key="2">
    <source>
        <dbReference type="ARBA" id="ARBA00005679"/>
    </source>
</evidence>
<dbReference type="PANTHER" id="PTHR13234:SF8">
    <property type="entry name" value="GAMMA-INTERFERON-INDUCIBLE LYSOSOMAL THIOL REDUCTASE"/>
    <property type="match status" value="1"/>
</dbReference>
<comment type="similarity">
    <text evidence="2">Belongs to the GILT family.</text>
</comment>
<name>G0R3X4_ICHMU</name>
<dbReference type="OMA" id="NSAKACT"/>
<evidence type="ECO:0000256" key="3">
    <source>
        <dbReference type="ARBA" id="ARBA00022525"/>
    </source>
</evidence>
<sequence length="180" mass="20890">LKIVDLNIIPYGNAIRNKENNLIQCQHGENECLANLNEACINKHLAFDKLSNLKLINCLEVNIKTNHRLFDQSFIQKCGDELNIEPQYLQNIQECANSQEGVDQYLKMAELTERLSPSNEYVPWIVVDGVHDEQFEEQVIQNMVQFVCQRYDGDINVEACHQFKQQKYNSFLSLQLKGKK</sequence>
<evidence type="ECO:0000256" key="4">
    <source>
        <dbReference type="ARBA" id="ARBA00022729"/>
    </source>
</evidence>
<evidence type="ECO:0000313" key="7">
    <source>
        <dbReference type="Proteomes" id="UP000008983"/>
    </source>
</evidence>
<feature type="non-terminal residue" evidence="6">
    <location>
        <position position="1"/>
    </location>
</feature>
<evidence type="ECO:0000313" key="6">
    <source>
        <dbReference type="EMBL" id="EGR27833.1"/>
    </source>
</evidence>
<dbReference type="eggNOG" id="KOG3160">
    <property type="taxonomic scope" value="Eukaryota"/>
</dbReference>
<evidence type="ECO:0000256" key="1">
    <source>
        <dbReference type="ARBA" id="ARBA00004613"/>
    </source>
</evidence>
<comment type="subcellular location">
    <subcellularLocation>
        <location evidence="1">Secreted</location>
    </subcellularLocation>
</comment>
<gene>
    <name evidence="6" type="ORF">IMG5_188040</name>
</gene>
<dbReference type="GO" id="GO:0016671">
    <property type="term" value="F:oxidoreductase activity, acting on a sulfur group of donors, disulfide as acceptor"/>
    <property type="evidence" value="ECO:0007669"/>
    <property type="project" value="InterPro"/>
</dbReference>
<keyword evidence="5" id="KW-0325">Glycoprotein</keyword>
<organism evidence="6 7">
    <name type="scientific">Ichthyophthirius multifiliis</name>
    <name type="common">White spot disease agent</name>
    <name type="synonym">Ich</name>
    <dbReference type="NCBI Taxonomy" id="5932"/>
    <lineage>
        <taxon>Eukaryota</taxon>
        <taxon>Sar</taxon>
        <taxon>Alveolata</taxon>
        <taxon>Ciliophora</taxon>
        <taxon>Intramacronucleata</taxon>
        <taxon>Oligohymenophorea</taxon>
        <taxon>Hymenostomatida</taxon>
        <taxon>Ophryoglenina</taxon>
        <taxon>Ichthyophthirius</taxon>
    </lineage>
</organism>